<keyword evidence="14" id="KW-1185">Reference proteome</keyword>
<evidence type="ECO:0000256" key="1">
    <source>
        <dbReference type="ARBA" id="ARBA00004651"/>
    </source>
</evidence>
<evidence type="ECO:0000313" key="13">
    <source>
        <dbReference type="EMBL" id="EDO35253.1"/>
    </source>
</evidence>
<dbReference type="STRING" id="45351.A7SM25"/>
<protein>
    <recommendedName>
        <fullName evidence="12">G-protein coupled receptors family 3 profile domain-containing protein</fullName>
    </recommendedName>
</protein>
<dbReference type="AlphaFoldDB" id="A7SM25"/>
<dbReference type="HOGENOM" id="CLU_005389_0_0_1"/>
<dbReference type="GO" id="GO:0051966">
    <property type="term" value="P:regulation of synaptic transmission, glutamatergic"/>
    <property type="evidence" value="ECO:0000318"/>
    <property type="project" value="GO_Central"/>
</dbReference>
<evidence type="ECO:0000256" key="10">
    <source>
        <dbReference type="ARBA" id="ARBA00023224"/>
    </source>
</evidence>
<keyword evidence="4 11" id="KW-0812">Transmembrane</keyword>
<dbReference type="KEGG" id="nve:5506645"/>
<dbReference type="eggNOG" id="KOG1056">
    <property type="taxonomic scope" value="Eukaryota"/>
</dbReference>
<keyword evidence="8" id="KW-0675">Receptor</keyword>
<dbReference type="InterPro" id="IPR000162">
    <property type="entry name" value="GPCR_3_mtglu_rcpt"/>
</dbReference>
<dbReference type="FunFam" id="2.10.50.30:FF:000008">
    <property type="entry name" value="Metabotropic GLutamate receptor family"/>
    <property type="match status" value="1"/>
</dbReference>
<comment type="similarity">
    <text evidence="2">Belongs to the G-protein coupled receptor 3 family.</text>
</comment>
<feature type="non-terminal residue" evidence="13">
    <location>
        <position position="1"/>
    </location>
</feature>
<comment type="subcellular location">
    <subcellularLocation>
        <location evidence="1">Cell membrane</location>
        <topology evidence="1">Multi-pass membrane protein</topology>
    </subcellularLocation>
</comment>
<dbReference type="Gene3D" id="3.40.50.2300">
    <property type="match status" value="2"/>
</dbReference>
<dbReference type="Gene3D" id="2.10.50.30">
    <property type="entry name" value="GPCR, family 3, nine cysteines domain"/>
    <property type="match status" value="1"/>
</dbReference>
<dbReference type="GO" id="GO:0007216">
    <property type="term" value="P:G protein-coupled glutamate receptor signaling pathway"/>
    <property type="evidence" value="ECO:0000318"/>
    <property type="project" value="GO_Central"/>
</dbReference>
<dbReference type="InterPro" id="IPR028082">
    <property type="entry name" value="Peripla_BP_I"/>
</dbReference>
<dbReference type="Pfam" id="PF00003">
    <property type="entry name" value="7tm_3"/>
    <property type="match status" value="1"/>
</dbReference>
<evidence type="ECO:0000256" key="4">
    <source>
        <dbReference type="ARBA" id="ARBA00022692"/>
    </source>
</evidence>
<dbReference type="InterPro" id="IPR001828">
    <property type="entry name" value="ANF_lig-bd_rcpt"/>
</dbReference>
<dbReference type="OrthoDB" id="425344at2759"/>
<dbReference type="CDD" id="cd15285">
    <property type="entry name" value="7tmC_mGluR_group1"/>
    <property type="match status" value="1"/>
</dbReference>
<feature type="transmembrane region" description="Helical" evidence="11">
    <location>
        <begin position="702"/>
        <end position="721"/>
    </location>
</feature>
<evidence type="ECO:0000256" key="5">
    <source>
        <dbReference type="ARBA" id="ARBA00022989"/>
    </source>
</evidence>
<dbReference type="InterPro" id="IPR000337">
    <property type="entry name" value="GPCR_3"/>
</dbReference>
<dbReference type="InterPro" id="IPR038550">
    <property type="entry name" value="GPCR_3_9-Cys_sf"/>
</dbReference>
<proteinExistence type="inferred from homology"/>
<sequence length="797" mass="88320">DITADIVLGGLFPVHSRLETAVGQTCGELSSERGVQRLEAMIFAIKEVNKNTTLLPNLTLGALIHDTCGTDTIGLEETLEFIMDSLSRQNLPTQQCSGVDENFNKTLLAGVIGAASSSVSIQVANLLRLFKMPQISYASTSPDLSNKHRYDFFMRTVPSDAFQARVIRDVIRALNWSAVFTVNSKGNYGERGIEEFHMLAKEANICVVEAVTIEHSFTAEAFDDVIRRFMRETGMRGVVLFCTDNDIRKLLNAAERVQAEGRFSWIASDYWGTRHGLVKGRESLAKGAITITLRSIPHTEYREYFTSLTPTNYSKANPWFEEFWEKNFKCKLTGNSSTCPANTSLSKEMYIDNKVPFVIDAVRAFATGLDVLYRNKCPNTDGLCEDLMRQNNGEELMSILQNISFQGVSGEVKFDSQGDATGMYDVFTFNQTESGYNYIKVATWDGGLHFVDPALQAGGLDLGGEGVLLNPSGVQSSCGEPCARGYYRKLRRDKACCWTCLPCGKDEYVKDLTGCGRCTELERPDPTRTGCVLLPLRYLSDSWSIMVTCFATVGIICVLGVSVIFIMFSETPLVKASGRELTATLLIGLFLCYVEGIMLILRPSVFVCGLQRFGVGFAPCVCYAALLIKTNRIARIFAKSERSTKPPDFINPASQLLILAAVVGVEVVLAGVGLGYWSPKQTEKFPTKSDILSTCNIQDYDLVVAMSYNVLLILLCTIYAFRTRKTPANFNEARYIGFAMYTTCVIWLAFLPVQIGVNDKDYKTLTLSINVTLNATTLLLCVFGPKVYIVLFRPTRN</sequence>
<feature type="transmembrane region" description="Helical" evidence="11">
    <location>
        <begin position="733"/>
        <end position="755"/>
    </location>
</feature>
<feature type="transmembrane region" description="Helical" evidence="11">
    <location>
        <begin position="581"/>
        <end position="601"/>
    </location>
</feature>
<dbReference type="PRINTS" id="PR00593">
    <property type="entry name" value="MTABOTROPICR"/>
</dbReference>
<dbReference type="InterPro" id="IPR017978">
    <property type="entry name" value="GPCR_3_C"/>
</dbReference>
<keyword evidence="7 11" id="KW-0472">Membrane</keyword>
<dbReference type="PRINTS" id="PR00248">
    <property type="entry name" value="GPCRMGR"/>
</dbReference>
<evidence type="ECO:0000256" key="2">
    <source>
        <dbReference type="ARBA" id="ARBA00007242"/>
    </source>
</evidence>
<evidence type="ECO:0000256" key="6">
    <source>
        <dbReference type="ARBA" id="ARBA00023040"/>
    </source>
</evidence>
<keyword evidence="3" id="KW-1003">Cell membrane</keyword>
<accession>A7SM25</accession>
<keyword evidence="10" id="KW-0807">Transducer</keyword>
<dbReference type="GO" id="GO:0005886">
    <property type="term" value="C:plasma membrane"/>
    <property type="evidence" value="ECO:0000318"/>
    <property type="project" value="GO_Central"/>
</dbReference>
<dbReference type="GO" id="GO:0001640">
    <property type="term" value="F:adenylate cyclase inhibiting G protein-coupled glutamate receptor activity"/>
    <property type="evidence" value="ECO:0000318"/>
    <property type="project" value="GO_Central"/>
</dbReference>
<feature type="non-terminal residue" evidence="13">
    <location>
        <position position="797"/>
    </location>
</feature>
<gene>
    <name evidence="13" type="ORF">NEMVEDRAFT_v1g40374</name>
</gene>
<evidence type="ECO:0000256" key="7">
    <source>
        <dbReference type="ARBA" id="ARBA00023136"/>
    </source>
</evidence>
<evidence type="ECO:0000256" key="9">
    <source>
        <dbReference type="ARBA" id="ARBA00023180"/>
    </source>
</evidence>
<dbReference type="CDD" id="cd06362">
    <property type="entry name" value="PBP1_mGluR"/>
    <property type="match status" value="1"/>
</dbReference>
<dbReference type="FunFam" id="3.40.50.2300:FF:000145">
    <property type="entry name" value="Glutamate receptor, metabotropic"/>
    <property type="match status" value="1"/>
</dbReference>
<dbReference type="InParanoid" id="A7SM25"/>
<dbReference type="PhylomeDB" id="A7SM25"/>
<name>A7SM25_NEMVE</name>
<feature type="transmembrane region" description="Helical" evidence="11">
    <location>
        <begin position="767"/>
        <end position="791"/>
    </location>
</feature>
<feature type="transmembrane region" description="Helical" evidence="11">
    <location>
        <begin position="613"/>
        <end position="634"/>
    </location>
</feature>
<reference evidence="13 14" key="1">
    <citation type="journal article" date="2007" name="Science">
        <title>Sea anemone genome reveals ancestral eumetazoan gene repertoire and genomic organization.</title>
        <authorList>
            <person name="Putnam N.H."/>
            <person name="Srivastava M."/>
            <person name="Hellsten U."/>
            <person name="Dirks B."/>
            <person name="Chapman J."/>
            <person name="Salamov A."/>
            <person name="Terry A."/>
            <person name="Shapiro H."/>
            <person name="Lindquist E."/>
            <person name="Kapitonov V.V."/>
            <person name="Jurka J."/>
            <person name="Genikhovich G."/>
            <person name="Grigoriev I.V."/>
            <person name="Lucas S.M."/>
            <person name="Steele R.E."/>
            <person name="Finnerty J.R."/>
            <person name="Technau U."/>
            <person name="Martindale M.Q."/>
            <person name="Rokhsar D.S."/>
        </authorList>
    </citation>
    <scope>NUCLEOTIDE SEQUENCE [LARGE SCALE GENOMIC DNA]</scope>
    <source>
        <strain evidence="14">CH2 X CH6</strain>
    </source>
</reference>
<dbReference type="InterPro" id="IPR050726">
    <property type="entry name" value="mGluR"/>
</dbReference>
<dbReference type="PROSITE" id="PS50259">
    <property type="entry name" value="G_PROTEIN_RECEP_F3_4"/>
    <property type="match status" value="1"/>
</dbReference>
<feature type="domain" description="G-protein coupled receptors family 3 profile" evidence="12">
    <location>
        <begin position="543"/>
        <end position="797"/>
    </location>
</feature>
<evidence type="ECO:0000256" key="8">
    <source>
        <dbReference type="ARBA" id="ARBA00023170"/>
    </source>
</evidence>
<evidence type="ECO:0000256" key="11">
    <source>
        <dbReference type="SAM" id="Phobius"/>
    </source>
</evidence>
<keyword evidence="9" id="KW-0325">Glycoprotein</keyword>
<feature type="transmembrane region" description="Helical" evidence="11">
    <location>
        <begin position="655"/>
        <end position="677"/>
    </location>
</feature>
<evidence type="ECO:0000259" key="12">
    <source>
        <dbReference type="PROSITE" id="PS50259"/>
    </source>
</evidence>
<dbReference type="PANTHER" id="PTHR24060">
    <property type="entry name" value="METABOTROPIC GLUTAMATE RECEPTOR"/>
    <property type="match status" value="1"/>
</dbReference>
<keyword evidence="5 11" id="KW-1133">Transmembrane helix</keyword>
<dbReference type="EMBL" id="DS469704">
    <property type="protein sequence ID" value="EDO35253.1"/>
    <property type="molecule type" value="Genomic_DNA"/>
</dbReference>
<evidence type="ECO:0000256" key="3">
    <source>
        <dbReference type="ARBA" id="ARBA00022475"/>
    </source>
</evidence>
<dbReference type="OMA" id="HEKGNPT"/>
<keyword evidence="6" id="KW-0297">G-protein coupled receptor</keyword>
<evidence type="ECO:0000313" key="14">
    <source>
        <dbReference type="Proteomes" id="UP000001593"/>
    </source>
</evidence>
<feature type="transmembrane region" description="Helical" evidence="11">
    <location>
        <begin position="543"/>
        <end position="569"/>
    </location>
</feature>
<dbReference type="FunCoup" id="A7SM25">
    <property type="interactions" value="91"/>
</dbReference>
<dbReference type="SUPFAM" id="SSF53822">
    <property type="entry name" value="Periplasmic binding protein-like I"/>
    <property type="match status" value="1"/>
</dbReference>
<dbReference type="Pfam" id="PF01094">
    <property type="entry name" value="ANF_receptor"/>
    <property type="match status" value="1"/>
</dbReference>
<dbReference type="Proteomes" id="UP000001593">
    <property type="component" value="Unassembled WGS sequence"/>
</dbReference>
<organism evidence="13 14">
    <name type="scientific">Nematostella vectensis</name>
    <name type="common">Starlet sea anemone</name>
    <dbReference type="NCBI Taxonomy" id="45351"/>
    <lineage>
        <taxon>Eukaryota</taxon>
        <taxon>Metazoa</taxon>
        <taxon>Cnidaria</taxon>
        <taxon>Anthozoa</taxon>
        <taxon>Hexacorallia</taxon>
        <taxon>Actiniaria</taxon>
        <taxon>Edwardsiidae</taxon>
        <taxon>Nematostella</taxon>
    </lineage>
</organism>